<reference evidence="2" key="1">
    <citation type="journal article" date="2014" name="Int. J. Syst. Evol. Microbiol.">
        <title>Complete genome sequence of Corynebacterium casei LMG S-19264T (=DSM 44701T), isolated from a smear-ripened cheese.</title>
        <authorList>
            <consortium name="US DOE Joint Genome Institute (JGI-PGF)"/>
            <person name="Walter F."/>
            <person name="Albersmeier A."/>
            <person name="Kalinowski J."/>
            <person name="Ruckert C."/>
        </authorList>
    </citation>
    <scope>NUCLEOTIDE SEQUENCE</scope>
    <source>
        <strain evidence="2">CGMCC 1.7086</strain>
    </source>
</reference>
<organism evidence="2 3">
    <name type="scientific">Bowmanella pacifica</name>
    <dbReference type="NCBI Taxonomy" id="502051"/>
    <lineage>
        <taxon>Bacteria</taxon>
        <taxon>Pseudomonadati</taxon>
        <taxon>Pseudomonadota</taxon>
        <taxon>Gammaproteobacteria</taxon>
        <taxon>Alteromonadales</taxon>
        <taxon>Alteromonadaceae</taxon>
        <taxon>Bowmanella</taxon>
    </lineage>
</organism>
<keyword evidence="1" id="KW-0732">Signal</keyword>
<feature type="chain" id="PRO_5037295037" description="Outer membrane protein" evidence="1">
    <location>
        <begin position="20"/>
        <end position="247"/>
    </location>
</feature>
<keyword evidence="3" id="KW-1185">Reference proteome</keyword>
<dbReference type="RefSeq" id="WP_188699232.1">
    <property type="nucleotide sequence ID" value="NZ_BMLS01000010.1"/>
</dbReference>
<protein>
    <recommendedName>
        <fullName evidence="4">Outer membrane protein</fullName>
    </recommendedName>
</protein>
<evidence type="ECO:0000256" key="1">
    <source>
        <dbReference type="SAM" id="SignalP"/>
    </source>
</evidence>
<sequence>MLKKLLPLALFSFVVPAQADTLLGLYVGAQGWRAEAEGGFANSQSVTDFSFKDKTLASYYVALEHPVPLVPNIKISRQNIETQGNSLLSSSFSFAGESFAAGTDLNGALDMDSTDYTLYYEIFDNDILSLDVGLTGRDVDGVLMASAGSQITEQSFSGIVPLLYGKVEVGMPLTGLALQAQGNFLALDDNKLYDYQAAVTYSLLDNIAVDMTLQLGYRVYLLELDDMDDIYTDMEFKGVFAGVELHF</sequence>
<evidence type="ECO:0000313" key="3">
    <source>
        <dbReference type="Proteomes" id="UP000606935"/>
    </source>
</evidence>
<comment type="caution">
    <text evidence="2">The sequence shown here is derived from an EMBL/GenBank/DDBJ whole genome shotgun (WGS) entry which is preliminary data.</text>
</comment>
<proteinExistence type="predicted"/>
<dbReference type="InterPro" id="IPR026387">
    <property type="entry name" value="OMP_w_GlyGly"/>
</dbReference>
<dbReference type="AlphaFoldDB" id="A0A917Z6A5"/>
<gene>
    <name evidence="2" type="ORF">GCM10010982_39660</name>
</gene>
<evidence type="ECO:0000313" key="2">
    <source>
        <dbReference type="EMBL" id="GGO75163.1"/>
    </source>
</evidence>
<dbReference type="Proteomes" id="UP000606935">
    <property type="component" value="Unassembled WGS sequence"/>
</dbReference>
<dbReference type="EMBL" id="BMLS01000010">
    <property type="protein sequence ID" value="GGO75163.1"/>
    <property type="molecule type" value="Genomic_DNA"/>
</dbReference>
<accession>A0A917Z6A5</accession>
<feature type="signal peptide" evidence="1">
    <location>
        <begin position="1"/>
        <end position="19"/>
    </location>
</feature>
<evidence type="ECO:0008006" key="4">
    <source>
        <dbReference type="Google" id="ProtNLM"/>
    </source>
</evidence>
<reference evidence="2" key="2">
    <citation type="submission" date="2020-09" db="EMBL/GenBank/DDBJ databases">
        <authorList>
            <person name="Sun Q."/>
            <person name="Zhou Y."/>
        </authorList>
    </citation>
    <scope>NUCLEOTIDE SEQUENCE</scope>
    <source>
        <strain evidence="2">CGMCC 1.7086</strain>
    </source>
</reference>
<name>A0A917Z6A5_9ALTE</name>
<dbReference type="NCBIfam" id="TIGR04219">
    <property type="entry name" value="OMP_w_GlyGly"/>
    <property type="match status" value="1"/>
</dbReference>